<dbReference type="RefSeq" id="WP_216632017.1">
    <property type="nucleotide sequence ID" value="NZ_JAHLQN010000001.1"/>
</dbReference>
<dbReference type="Pfam" id="PF08291">
    <property type="entry name" value="Peptidase_M15_3"/>
    <property type="match status" value="1"/>
</dbReference>
<reference evidence="3 4" key="1">
    <citation type="submission" date="2021-06" db="EMBL/GenBank/DDBJ databases">
        <authorList>
            <person name="Sun Q."/>
            <person name="Li D."/>
        </authorList>
    </citation>
    <scope>NUCLEOTIDE SEQUENCE [LARGE SCALE GENOMIC DNA]</scope>
    <source>
        <strain evidence="3 4">MSJ-2</strain>
    </source>
</reference>
<organism evidence="3 4">
    <name type="scientific">Dysosmobacter acutus</name>
    <dbReference type="NCBI Taxonomy" id="2841504"/>
    <lineage>
        <taxon>Bacteria</taxon>
        <taxon>Bacillati</taxon>
        <taxon>Bacillota</taxon>
        <taxon>Clostridia</taxon>
        <taxon>Eubacteriales</taxon>
        <taxon>Oscillospiraceae</taxon>
        <taxon>Dysosmobacter</taxon>
    </lineage>
</organism>
<keyword evidence="3" id="KW-0378">Hydrolase</keyword>
<gene>
    <name evidence="3" type="ORF">KQI82_06330</name>
</gene>
<dbReference type="GO" id="GO:0016798">
    <property type="term" value="F:hydrolase activity, acting on glycosyl bonds"/>
    <property type="evidence" value="ECO:0007669"/>
    <property type="project" value="UniProtKB-KW"/>
</dbReference>
<sequence>MSDLQAVTIPLKDIARIQIYLNSPRKTLSAIKKATGADYLLNGTLYNMRTGAVNCHLKADGRVIAKPGYSVFGYAWDRGGDISMRVLPGDAANYIACTPLIIDGQKSVKPTYDPGQGGRRGRSAIGIKDGRLALYCTRDGGSMARTPEKLRDDLYSAGWDSAVMLDGGGSSQCDFVGKKITSTRKVQHLILVYLHKGESHTEPEGEKPMVEINAYSKKADGTKKLSTNFKVSEFACKDGSDAVLVAPRLVMVLQSIRSHFGKAVTINSAYRTPAYNAKVGGAAQSQHCYGTAADITVSGVSAAQVAAYARSIMPDWGGVGVYARQGFTHVDVRETRSDWTE</sequence>
<feature type="domain" description="Phosphodiester glycosidase" evidence="2">
    <location>
        <begin position="41"/>
        <end position="192"/>
    </location>
</feature>
<evidence type="ECO:0000313" key="4">
    <source>
        <dbReference type="Proteomes" id="UP000787672"/>
    </source>
</evidence>
<dbReference type="InterPro" id="IPR013230">
    <property type="entry name" value="Peptidase_M15A_C"/>
</dbReference>
<dbReference type="Pfam" id="PF09992">
    <property type="entry name" value="NAGPA"/>
    <property type="match status" value="1"/>
</dbReference>
<name>A0ABS6F8D9_9FIRM</name>
<evidence type="ECO:0000313" key="3">
    <source>
        <dbReference type="EMBL" id="MBU5626536.1"/>
    </source>
</evidence>
<protein>
    <submittedName>
        <fullName evidence="3">Phosphodiester glycosidase family protein</fullName>
    </submittedName>
</protein>
<keyword evidence="4" id="KW-1185">Reference proteome</keyword>
<evidence type="ECO:0000259" key="2">
    <source>
        <dbReference type="Pfam" id="PF09992"/>
    </source>
</evidence>
<evidence type="ECO:0000259" key="1">
    <source>
        <dbReference type="Pfam" id="PF08291"/>
    </source>
</evidence>
<dbReference type="Proteomes" id="UP000787672">
    <property type="component" value="Unassembled WGS sequence"/>
</dbReference>
<dbReference type="EMBL" id="JAHLQN010000001">
    <property type="protein sequence ID" value="MBU5626536.1"/>
    <property type="molecule type" value="Genomic_DNA"/>
</dbReference>
<dbReference type="InterPro" id="IPR018711">
    <property type="entry name" value="NAGPA"/>
</dbReference>
<proteinExistence type="predicted"/>
<comment type="caution">
    <text evidence="3">The sequence shown here is derived from an EMBL/GenBank/DDBJ whole genome shotgun (WGS) entry which is preliminary data.</text>
</comment>
<accession>A0ABS6F8D9</accession>
<feature type="domain" description="Peptidase M15A C-terminal" evidence="1">
    <location>
        <begin position="228"/>
        <end position="331"/>
    </location>
</feature>
<keyword evidence="3" id="KW-0326">Glycosidase</keyword>